<organism evidence="1 2">
    <name type="scientific">Pistacia integerrima</name>
    <dbReference type="NCBI Taxonomy" id="434235"/>
    <lineage>
        <taxon>Eukaryota</taxon>
        <taxon>Viridiplantae</taxon>
        <taxon>Streptophyta</taxon>
        <taxon>Embryophyta</taxon>
        <taxon>Tracheophyta</taxon>
        <taxon>Spermatophyta</taxon>
        <taxon>Magnoliopsida</taxon>
        <taxon>eudicotyledons</taxon>
        <taxon>Gunneridae</taxon>
        <taxon>Pentapetalae</taxon>
        <taxon>rosids</taxon>
        <taxon>malvids</taxon>
        <taxon>Sapindales</taxon>
        <taxon>Anacardiaceae</taxon>
        <taxon>Pistacia</taxon>
    </lineage>
</organism>
<reference evidence="2" key="1">
    <citation type="journal article" date="2023" name="G3 (Bethesda)">
        <title>Genome assembly and association tests identify interacting loci associated with vigor, precocity, and sex in interspecific pistachio rootstocks.</title>
        <authorList>
            <person name="Palmer W."/>
            <person name="Jacygrad E."/>
            <person name="Sagayaradj S."/>
            <person name="Cavanaugh K."/>
            <person name="Han R."/>
            <person name="Bertier L."/>
            <person name="Beede B."/>
            <person name="Kafkas S."/>
            <person name="Golino D."/>
            <person name="Preece J."/>
            <person name="Michelmore R."/>
        </authorList>
    </citation>
    <scope>NUCLEOTIDE SEQUENCE [LARGE SCALE GENOMIC DNA]</scope>
</reference>
<protein>
    <submittedName>
        <fullName evidence="1">Uncharacterized protein</fullName>
    </submittedName>
</protein>
<dbReference type="EMBL" id="CM047750">
    <property type="protein sequence ID" value="KAJ0008306.1"/>
    <property type="molecule type" value="Genomic_DNA"/>
</dbReference>
<gene>
    <name evidence="1" type="ORF">Pint_29049</name>
</gene>
<name>A0ACC0X483_9ROSI</name>
<sequence>MTMQNFCKKNSGGNSTHSTLLYDVSCPSWGSSTESCAQQSSMSESLSLKMGAPPQHFLNSKQLNFHLQDQESSSTQSTGQSCPKEASMEHSNPNGLAASGINGTHGRPVGANTKFATSMGPQDFVFTPSHVDYNHSVAPVQLHYAEPYFRGLVAPFYGAQAMIHPPQMMGMASARVPLPLDITEDEPIFVNAKQYRAILRRRQFRAKLEAENRLIKGRKPYLHESRHKHALNRARGSGGRFLNTKKLQESKSTSDGVHMSGSGELLSTGNFSESEVHRETYKEAASTTSCSDMTSASNGEDNFQQPEFRFSSYPSHIGRNTLQGCSADISETRLRCLLSSVDR</sequence>
<keyword evidence="2" id="KW-1185">Reference proteome</keyword>
<comment type="caution">
    <text evidence="1">The sequence shown here is derived from an EMBL/GenBank/DDBJ whole genome shotgun (WGS) entry which is preliminary data.</text>
</comment>
<evidence type="ECO:0000313" key="2">
    <source>
        <dbReference type="Proteomes" id="UP001163603"/>
    </source>
</evidence>
<proteinExistence type="predicted"/>
<evidence type="ECO:0000313" key="1">
    <source>
        <dbReference type="EMBL" id="KAJ0008306.1"/>
    </source>
</evidence>
<dbReference type="Proteomes" id="UP001163603">
    <property type="component" value="Chromosome 15"/>
</dbReference>
<accession>A0ACC0X483</accession>